<dbReference type="OrthoDB" id="9775903at2"/>
<evidence type="ECO:0000256" key="4">
    <source>
        <dbReference type="ARBA" id="ARBA00022989"/>
    </source>
</evidence>
<comment type="caution">
    <text evidence="7">The sequence shown here is derived from an EMBL/GenBank/DDBJ whole genome shotgun (WGS) entry which is preliminary data.</text>
</comment>
<evidence type="ECO:0000313" key="8">
    <source>
        <dbReference type="Proteomes" id="UP000295210"/>
    </source>
</evidence>
<keyword evidence="4 6" id="KW-1133">Transmembrane helix</keyword>
<dbReference type="Proteomes" id="UP000295210">
    <property type="component" value="Unassembled WGS sequence"/>
</dbReference>
<gene>
    <name evidence="7" type="ORF">C7378_0350</name>
</gene>
<organism evidence="7 8">
    <name type="scientific">Acidipila rosea</name>
    <dbReference type="NCBI Taxonomy" id="768535"/>
    <lineage>
        <taxon>Bacteria</taxon>
        <taxon>Pseudomonadati</taxon>
        <taxon>Acidobacteriota</taxon>
        <taxon>Terriglobia</taxon>
        <taxon>Terriglobales</taxon>
        <taxon>Acidobacteriaceae</taxon>
        <taxon>Acidipila</taxon>
    </lineage>
</organism>
<keyword evidence="2" id="KW-1003">Cell membrane</keyword>
<evidence type="ECO:0000256" key="5">
    <source>
        <dbReference type="ARBA" id="ARBA00023136"/>
    </source>
</evidence>
<feature type="transmembrane region" description="Helical" evidence="6">
    <location>
        <begin position="183"/>
        <end position="206"/>
    </location>
</feature>
<dbReference type="RefSeq" id="WP_131991070.1">
    <property type="nucleotide sequence ID" value="NZ_SMGK01000001.1"/>
</dbReference>
<feature type="transmembrane region" description="Helical" evidence="6">
    <location>
        <begin position="218"/>
        <end position="239"/>
    </location>
</feature>
<evidence type="ECO:0000256" key="1">
    <source>
        <dbReference type="ARBA" id="ARBA00004651"/>
    </source>
</evidence>
<dbReference type="NCBIfam" id="TIGR00765">
    <property type="entry name" value="yihY_not_rbn"/>
    <property type="match status" value="1"/>
</dbReference>
<name>A0A4R1LCL3_9BACT</name>
<proteinExistence type="predicted"/>
<keyword evidence="8" id="KW-1185">Reference proteome</keyword>
<dbReference type="PANTHER" id="PTHR30213">
    <property type="entry name" value="INNER MEMBRANE PROTEIN YHJD"/>
    <property type="match status" value="1"/>
</dbReference>
<comment type="subcellular location">
    <subcellularLocation>
        <location evidence="1">Cell membrane</location>
        <topology evidence="1">Multi-pass membrane protein</topology>
    </subcellularLocation>
</comment>
<keyword evidence="5 6" id="KW-0472">Membrane</keyword>
<protein>
    <submittedName>
        <fullName evidence="7">Membrane protein</fullName>
    </submittedName>
</protein>
<dbReference type="AlphaFoldDB" id="A0A4R1LCL3"/>
<dbReference type="PIRSF" id="PIRSF035875">
    <property type="entry name" value="RNase_BN"/>
    <property type="match status" value="1"/>
</dbReference>
<sequence>MKIRPEDEYGWKQAIRQLPPIIYNELFRTRAFVIAAAIAFYFLLSLVPLLFIFSSLLGYLPIPNLFQQLLNMMAALVPADAMALVERIVSGVLTTHHQGLLSFGVLTYLWASTGGFSALIDALNVAYDVEVTRPWWRDRLQALLLTFTSGALAVISLIALLSGPRFGHFMVRTFGVPEAFADLWPALRIAVMFVTFVIGLELVYLMGPNRRSRVWSTLPGATFAVVTWFLGSFGLSFYLNHMSNYNATYGSLGAVIGLMLWLYLTGCAIIAGAEVNAELEKQRRGRVAARKLGRAIPGIPAA</sequence>
<evidence type="ECO:0000313" key="7">
    <source>
        <dbReference type="EMBL" id="TCK75367.1"/>
    </source>
</evidence>
<feature type="transmembrane region" description="Helical" evidence="6">
    <location>
        <begin position="251"/>
        <end position="273"/>
    </location>
</feature>
<feature type="transmembrane region" description="Helical" evidence="6">
    <location>
        <begin position="142"/>
        <end position="163"/>
    </location>
</feature>
<dbReference type="EMBL" id="SMGK01000001">
    <property type="protein sequence ID" value="TCK75367.1"/>
    <property type="molecule type" value="Genomic_DNA"/>
</dbReference>
<dbReference type="InterPro" id="IPR017039">
    <property type="entry name" value="Virul_fac_BrkB"/>
</dbReference>
<keyword evidence="3 6" id="KW-0812">Transmembrane</keyword>
<evidence type="ECO:0000256" key="3">
    <source>
        <dbReference type="ARBA" id="ARBA00022692"/>
    </source>
</evidence>
<evidence type="ECO:0000256" key="6">
    <source>
        <dbReference type="SAM" id="Phobius"/>
    </source>
</evidence>
<dbReference type="Pfam" id="PF03631">
    <property type="entry name" value="Virul_fac_BrkB"/>
    <property type="match status" value="1"/>
</dbReference>
<accession>A0A4R1LCL3</accession>
<evidence type="ECO:0000256" key="2">
    <source>
        <dbReference type="ARBA" id="ARBA00022475"/>
    </source>
</evidence>
<feature type="transmembrane region" description="Helical" evidence="6">
    <location>
        <begin position="31"/>
        <end position="53"/>
    </location>
</feature>
<dbReference type="PANTHER" id="PTHR30213:SF0">
    <property type="entry name" value="UPF0761 MEMBRANE PROTEIN YIHY"/>
    <property type="match status" value="1"/>
</dbReference>
<reference evidence="7 8" key="1">
    <citation type="submission" date="2019-03" db="EMBL/GenBank/DDBJ databases">
        <title>Genomic Encyclopedia of Type Strains, Phase IV (KMG-IV): sequencing the most valuable type-strain genomes for metagenomic binning, comparative biology and taxonomic classification.</title>
        <authorList>
            <person name="Goeker M."/>
        </authorList>
    </citation>
    <scope>NUCLEOTIDE SEQUENCE [LARGE SCALE GENOMIC DNA]</scope>
    <source>
        <strain evidence="7 8">DSM 103428</strain>
    </source>
</reference>
<dbReference type="GO" id="GO:0005886">
    <property type="term" value="C:plasma membrane"/>
    <property type="evidence" value="ECO:0007669"/>
    <property type="project" value="UniProtKB-SubCell"/>
</dbReference>